<dbReference type="RefSeq" id="WP_210757791.1">
    <property type="nucleotide sequence ID" value="NZ_CP060139.1"/>
</dbReference>
<dbReference type="AlphaFoldDB" id="A0A7H0VC14"/>
<reference evidence="2 3" key="1">
    <citation type="submission" date="2020-08" db="EMBL/GenBank/DDBJ databases">
        <title>Croceimicrobium hydrocarbonivorans gen. nov., sp. nov., a novel marine bacterium isolated from a bacterial consortium that degrades polyethylene terephthalate.</title>
        <authorList>
            <person name="Liu R."/>
        </authorList>
    </citation>
    <scope>NUCLEOTIDE SEQUENCE [LARGE SCALE GENOMIC DNA]</scope>
    <source>
        <strain evidence="2 3">A20-9</strain>
    </source>
</reference>
<evidence type="ECO:0000313" key="2">
    <source>
        <dbReference type="EMBL" id="QNR23262.1"/>
    </source>
</evidence>
<dbReference type="KEGG" id="chyd:H4K34_12870"/>
<sequence length="58" mass="6835">MEKLLTKNALIVVLSLTVISPLFWSFFEGSLSFIIYLFSLFVIWVFFLYRTAKKIENP</sequence>
<gene>
    <name evidence="2" type="ORF">H4K34_12870</name>
</gene>
<evidence type="ECO:0000313" key="3">
    <source>
        <dbReference type="Proteomes" id="UP000516305"/>
    </source>
</evidence>
<keyword evidence="3" id="KW-1185">Reference proteome</keyword>
<feature type="transmembrane region" description="Helical" evidence="1">
    <location>
        <begin position="9"/>
        <end position="27"/>
    </location>
</feature>
<feature type="transmembrane region" description="Helical" evidence="1">
    <location>
        <begin position="33"/>
        <end position="52"/>
    </location>
</feature>
<proteinExistence type="predicted"/>
<keyword evidence="1" id="KW-0812">Transmembrane</keyword>
<accession>A0A7H0VC14</accession>
<name>A0A7H0VC14_9FLAO</name>
<evidence type="ECO:0000256" key="1">
    <source>
        <dbReference type="SAM" id="Phobius"/>
    </source>
</evidence>
<keyword evidence="1" id="KW-1133">Transmembrane helix</keyword>
<protein>
    <submittedName>
        <fullName evidence="2">Uncharacterized protein</fullName>
    </submittedName>
</protein>
<keyword evidence="1" id="KW-0472">Membrane</keyword>
<dbReference type="EMBL" id="CP060139">
    <property type="protein sequence ID" value="QNR23262.1"/>
    <property type="molecule type" value="Genomic_DNA"/>
</dbReference>
<organism evidence="2 3">
    <name type="scientific">Croceimicrobium hydrocarbonivorans</name>
    <dbReference type="NCBI Taxonomy" id="2761580"/>
    <lineage>
        <taxon>Bacteria</taxon>
        <taxon>Pseudomonadati</taxon>
        <taxon>Bacteroidota</taxon>
        <taxon>Flavobacteriia</taxon>
        <taxon>Flavobacteriales</taxon>
        <taxon>Owenweeksiaceae</taxon>
        <taxon>Croceimicrobium</taxon>
    </lineage>
</organism>
<dbReference type="Proteomes" id="UP000516305">
    <property type="component" value="Chromosome"/>
</dbReference>